<sequence length="345" mass="37558">MTTLQPVDAKLTRAAMFLILTLNDGADAAIGAQVRDLLGDMSSLLRGIGFRIPDGKLSCVTGLGSEAWDVLIGGPRPKDLHPFVEIHGVHHAPSTPGDLLFHIRATRMDLCFELAATIVSRLEGAATVIDEVHGFKYFDERDLLGFVDGTENPSGQAALDATIIGDEDPDFAGGSYVIVQKYLHDLKKWNAMPVETQEDVIGRHKLSDIEQRDSNKKSYAHNVLTNIEENGEQLQILRDNMPFGEVGKGEFGTYFIGYARSPARTERMLQNMFVGKPPGNYDRILDVSTAVTGVLFFIPTADFLDDAPDLPSPRPANHDMPGTPASESHESGRTSLGIGSLKDEA</sequence>
<evidence type="ECO:0000256" key="5">
    <source>
        <dbReference type="ARBA" id="ARBA00023004"/>
    </source>
</evidence>
<evidence type="ECO:0000256" key="7">
    <source>
        <dbReference type="SAM" id="MobiDB-lite"/>
    </source>
</evidence>
<dbReference type="AlphaFoldDB" id="A0A023D3H9"/>
<keyword evidence="5" id="KW-0408">Iron</keyword>
<keyword evidence="4" id="KW-0560">Oxidoreductase</keyword>
<evidence type="ECO:0000256" key="6">
    <source>
        <dbReference type="ARBA" id="ARBA00025737"/>
    </source>
</evidence>
<name>A0A023D3H9_ACIMT</name>
<evidence type="ECO:0000313" key="10">
    <source>
        <dbReference type="EMBL" id="GAJ28376.1"/>
    </source>
</evidence>
<dbReference type="GO" id="GO:0046872">
    <property type="term" value="F:metal ion binding"/>
    <property type="evidence" value="ECO:0007669"/>
    <property type="project" value="UniProtKB-KW"/>
</dbReference>
<comment type="cofactor">
    <cofactor evidence="1">
        <name>heme b</name>
        <dbReference type="ChEBI" id="CHEBI:60344"/>
    </cofactor>
</comment>
<dbReference type="InterPro" id="IPR006314">
    <property type="entry name" value="Dyp_peroxidase"/>
</dbReference>
<dbReference type="InterPro" id="IPR011008">
    <property type="entry name" value="Dimeric_a/b-barrel"/>
</dbReference>
<reference evidence="11" key="1">
    <citation type="journal article" date="2014" name="FEMS Microbiol. Lett.">
        <title>Draft Genomic DNA Sequence of the Facultatively Methylotrophic Bacterium Acidomonas methanolica type strain MB58.</title>
        <authorList>
            <person name="Higashiura N."/>
            <person name="Hadano H."/>
            <person name="Hirakawa H."/>
            <person name="Matsutani M."/>
            <person name="Takabe S."/>
            <person name="Matsushita K."/>
            <person name="Azuma Y."/>
        </authorList>
    </citation>
    <scope>NUCLEOTIDE SEQUENCE [LARGE SCALE GENOMIC DNA]</scope>
    <source>
        <strain evidence="11">MB58</strain>
    </source>
</reference>
<dbReference type="Pfam" id="PF20628">
    <property type="entry name" value="Dyp_perox_C"/>
    <property type="match status" value="1"/>
</dbReference>
<gene>
    <name evidence="10" type="ORF">Amme_020_045</name>
</gene>
<organism evidence="10 11">
    <name type="scientific">Acidomonas methanolica NBRC 104435</name>
    <dbReference type="NCBI Taxonomy" id="1231351"/>
    <lineage>
        <taxon>Bacteria</taxon>
        <taxon>Pseudomonadati</taxon>
        <taxon>Pseudomonadota</taxon>
        <taxon>Alphaproteobacteria</taxon>
        <taxon>Acetobacterales</taxon>
        <taxon>Acetobacteraceae</taxon>
        <taxon>Acidomonas</taxon>
    </lineage>
</organism>
<evidence type="ECO:0000256" key="4">
    <source>
        <dbReference type="ARBA" id="ARBA00023002"/>
    </source>
</evidence>
<dbReference type="PANTHER" id="PTHR30521:SF0">
    <property type="entry name" value="DYP-TYPE PEROXIDASE FAMILY PROTEIN"/>
    <property type="match status" value="1"/>
</dbReference>
<evidence type="ECO:0000259" key="9">
    <source>
        <dbReference type="Pfam" id="PF20628"/>
    </source>
</evidence>
<evidence type="ECO:0000256" key="1">
    <source>
        <dbReference type="ARBA" id="ARBA00001970"/>
    </source>
</evidence>
<feature type="domain" description="Dyp-type peroxidase C-terminal" evidence="9">
    <location>
        <begin position="139"/>
        <end position="302"/>
    </location>
</feature>
<dbReference type="EMBL" id="BAND01000020">
    <property type="protein sequence ID" value="GAJ28376.1"/>
    <property type="molecule type" value="Genomic_DNA"/>
</dbReference>
<dbReference type="PANTHER" id="PTHR30521">
    <property type="entry name" value="DEFERROCHELATASE/PEROXIDASE"/>
    <property type="match status" value="1"/>
</dbReference>
<feature type="region of interest" description="Disordered" evidence="7">
    <location>
        <begin position="307"/>
        <end position="345"/>
    </location>
</feature>
<comment type="caution">
    <text evidence="10">The sequence shown here is derived from an EMBL/GenBank/DDBJ whole genome shotgun (WGS) entry which is preliminary data.</text>
</comment>
<dbReference type="PROSITE" id="PS51404">
    <property type="entry name" value="DYP_PEROXIDASE"/>
    <property type="match status" value="1"/>
</dbReference>
<evidence type="ECO:0000256" key="3">
    <source>
        <dbReference type="ARBA" id="ARBA00022723"/>
    </source>
</evidence>
<dbReference type="GO" id="GO:0020037">
    <property type="term" value="F:heme binding"/>
    <property type="evidence" value="ECO:0007669"/>
    <property type="project" value="InterPro"/>
</dbReference>
<reference evidence="10 11" key="2">
    <citation type="journal article" date="2014" name="FEMS Microbiol. Lett.">
        <title>Draft genomic DNA sequence of the facultatively methylotrophic bacterium Acidomonas methanolica type strain MB58.</title>
        <authorList>
            <person name="Higashiura N."/>
            <person name="Hadano H."/>
            <person name="Hirakawa H."/>
            <person name="Matsutani M."/>
            <person name="Takabe S."/>
            <person name="Matsushita K."/>
            <person name="Azuma Y."/>
        </authorList>
    </citation>
    <scope>NUCLEOTIDE SEQUENCE [LARGE SCALE GENOMIC DNA]</scope>
    <source>
        <strain evidence="10 11">MB58</strain>
    </source>
</reference>
<dbReference type="InterPro" id="IPR048328">
    <property type="entry name" value="Dyp_perox_C"/>
</dbReference>
<keyword evidence="3" id="KW-0479">Metal-binding</keyword>
<dbReference type="SUPFAM" id="SSF54909">
    <property type="entry name" value="Dimeric alpha+beta barrel"/>
    <property type="match status" value="1"/>
</dbReference>
<keyword evidence="11" id="KW-1185">Reference proteome</keyword>
<dbReference type="InterPro" id="IPR048327">
    <property type="entry name" value="Dyp_perox_N"/>
</dbReference>
<keyword evidence="2 10" id="KW-0575">Peroxidase</keyword>
<dbReference type="Proteomes" id="UP000019760">
    <property type="component" value="Unassembled WGS sequence"/>
</dbReference>
<evidence type="ECO:0000256" key="2">
    <source>
        <dbReference type="ARBA" id="ARBA00022559"/>
    </source>
</evidence>
<evidence type="ECO:0000313" key="11">
    <source>
        <dbReference type="Proteomes" id="UP000019760"/>
    </source>
</evidence>
<dbReference type="Pfam" id="PF04261">
    <property type="entry name" value="Dyp_perox_N"/>
    <property type="match status" value="1"/>
</dbReference>
<comment type="similarity">
    <text evidence="6">Belongs to the DyP-type peroxidase family.</text>
</comment>
<dbReference type="GO" id="GO:0005829">
    <property type="term" value="C:cytosol"/>
    <property type="evidence" value="ECO:0007669"/>
    <property type="project" value="TreeGrafter"/>
</dbReference>
<protein>
    <submittedName>
        <fullName evidence="10">Iron-dependent peroxidase</fullName>
    </submittedName>
</protein>
<proteinExistence type="inferred from homology"/>
<dbReference type="GO" id="GO:0004601">
    <property type="term" value="F:peroxidase activity"/>
    <property type="evidence" value="ECO:0007669"/>
    <property type="project" value="UniProtKB-KW"/>
</dbReference>
<dbReference type="RefSeq" id="WP_042056842.1">
    <property type="nucleotide sequence ID" value="NZ_BAND01000020.1"/>
</dbReference>
<dbReference type="OrthoDB" id="9781066at2"/>
<dbReference type="NCBIfam" id="TIGR01413">
    <property type="entry name" value="Dyp_perox_fam"/>
    <property type="match status" value="1"/>
</dbReference>
<evidence type="ECO:0000259" key="8">
    <source>
        <dbReference type="Pfam" id="PF04261"/>
    </source>
</evidence>
<accession>A0A023D3H9</accession>
<feature type="domain" description="Dyp-type peroxidase N-terminal" evidence="8">
    <location>
        <begin position="9"/>
        <end position="136"/>
    </location>
</feature>